<reference evidence="1 2" key="1">
    <citation type="submission" date="2024-09" db="EMBL/GenBank/DDBJ databases">
        <title>Rethinking Asexuality: The Enigmatic Case of Functional Sexual Genes in Lepraria (Stereocaulaceae).</title>
        <authorList>
            <person name="Doellman M."/>
            <person name="Sun Y."/>
            <person name="Barcenas-Pena A."/>
            <person name="Lumbsch H.T."/>
            <person name="Grewe F."/>
        </authorList>
    </citation>
    <scope>NUCLEOTIDE SEQUENCE [LARGE SCALE GENOMIC DNA]</scope>
    <source>
        <strain evidence="1 2">Mercado 3170</strain>
    </source>
</reference>
<comment type="caution">
    <text evidence="1">The sequence shown here is derived from an EMBL/GenBank/DDBJ whole genome shotgun (WGS) entry which is preliminary data.</text>
</comment>
<dbReference type="EMBL" id="JBEFKJ010000033">
    <property type="protein sequence ID" value="KAL2038302.1"/>
    <property type="molecule type" value="Genomic_DNA"/>
</dbReference>
<accession>A0ABR3ZXB9</accession>
<evidence type="ECO:0000313" key="2">
    <source>
        <dbReference type="Proteomes" id="UP001590950"/>
    </source>
</evidence>
<gene>
    <name evidence="1" type="ORF">N7G274_008951</name>
</gene>
<dbReference type="Proteomes" id="UP001590950">
    <property type="component" value="Unassembled WGS sequence"/>
</dbReference>
<organism evidence="1 2">
    <name type="scientific">Stereocaulon virgatum</name>
    <dbReference type="NCBI Taxonomy" id="373712"/>
    <lineage>
        <taxon>Eukaryota</taxon>
        <taxon>Fungi</taxon>
        <taxon>Dikarya</taxon>
        <taxon>Ascomycota</taxon>
        <taxon>Pezizomycotina</taxon>
        <taxon>Lecanoromycetes</taxon>
        <taxon>OSLEUM clade</taxon>
        <taxon>Lecanoromycetidae</taxon>
        <taxon>Lecanorales</taxon>
        <taxon>Lecanorineae</taxon>
        <taxon>Stereocaulaceae</taxon>
        <taxon>Stereocaulon</taxon>
    </lineage>
</organism>
<sequence>MGFTAPLVLMDASLTRDGLMLGPLLHIISFVTYWNSQDAIANVHILSQTLYSQETGSKTFLALVLPRPSSILEIINDILGRLRLGLPNHVRCSTFSPHLILDQSVETLARPSTNSTEAIIPKFQARLQGT</sequence>
<evidence type="ECO:0000313" key="1">
    <source>
        <dbReference type="EMBL" id="KAL2038302.1"/>
    </source>
</evidence>
<protein>
    <submittedName>
        <fullName evidence="1">Uncharacterized protein</fullName>
    </submittedName>
</protein>
<proteinExistence type="predicted"/>
<keyword evidence="2" id="KW-1185">Reference proteome</keyword>
<name>A0ABR3ZXB9_9LECA</name>